<dbReference type="PANTHER" id="PTHR42847:SF4">
    <property type="entry name" value="ALKANESULFONATE MONOOXYGENASE-RELATED"/>
    <property type="match status" value="1"/>
</dbReference>
<dbReference type="Gene3D" id="3.20.20.30">
    <property type="entry name" value="Luciferase-like domain"/>
    <property type="match status" value="1"/>
</dbReference>
<dbReference type="InterPro" id="IPR036661">
    <property type="entry name" value="Luciferase-like_sf"/>
</dbReference>
<keyword evidence="1" id="KW-0285">Flavoprotein</keyword>
<evidence type="ECO:0000313" key="7">
    <source>
        <dbReference type="Proteomes" id="UP000579605"/>
    </source>
</evidence>
<dbReference type="AlphaFoldDB" id="A0A852ZNZ3"/>
<dbReference type="PANTHER" id="PTHR42847">
    <property type="entry name" value="ALKANESULFONATE MONOOXYGENASE"/>
    <property type="match status" value="1"/>
</dbReference>
<evidence type="ECO:0000259" key="5">
    <source>
        <dbReference type="Pfam" id="PF00296"/>
    </source>
</evidence>
<accession>A0A852ZNZ3</accession>
<dbReference type="RefSeq" id="WP_179791120.1">
    <property type="nucleotide sequence ID" value="NZ_BAAARR010000012.1"/>
</dbReference>
<feature type="domain" description="Luciferase-like" evidence="5">
    <location>
        <begin position="12"/>
        <end position="243"/>
    </location>
</feature>
<evidence type="ECO:0000256" key="1">
    <source>
        <dbReference type="ARBA" id="ARBA00022630"/>
    </source>
</evidence>
<evidence type="ECO:0000313" key="6">
    <source>
        <dbReference type="EMBL" id="NYH93618.1"/>
    </source>
</evidence>
<comment type="caution">
    <text evidence="6">The sequence shown here is derived from an EMBL/GenBank/DDBJ whole genome shotgun (WGS) entry which is preliminary data.</text>
</comment>
<dbReference type="InterPro" id="IPR011251">
    <property type="entry name" value="Luciferase-like_dom"/>
</dbReference>
<reference evidence="6 7" key="1">
    <citation type="submission" date="2020-07" db="EMBL/GenBank/DDBJ databases">
        <title>Sequencing the genomes of 1000 actinobacteria strains.</title>
        <authorList>
            <person name="Klenk H.-P."/>
        </authorList>
    </citation>
    <scope>NUCLEOTIDE SEQUENCE [LARGE SCALE GENOMIC DNA]</scope>
    <source>
        <strain evidence="6 7">DSM 18448</strain>
    </source>
</reference>
<keyword evidence="4" id="KW-0503">Monooxygenase</keyword>
<evidence type="ECO:0000256" key="2">
    <source>
        <dbReference type="ARBA" id="ARBA00022643"/>
    </source>
</evidence>
<evidence type="ECO:0000256" key="3">
    <source>
        <dbReference type="ARBA" id="ARBA00023002"/>
    </source>
</evidence>
<keyword evidence="7" id="KW-1185">Reference proteome</keyword>
<evidence type="ECO:0000256" key="4">
    <source>
        <dbReference type="ARBA" id="ARBA00023033"/>
    </source>
</evidence>
<dbReference type="GO" id="GO:0008726">
    <property type="term" value="F:alkanesulfonate monooxygenase activity"/>
    <property type="evidence" value="ECO:0007669"/>
    <property type="project" value="TreeGrafter"/>
</dbReference>
<dbReference type="Pfam" id="PF00296">
    <property type="entry name" value="Bac_luciferase"/>
    <property type="match status" value="1"/>
</dbReference>
<dbReference type="EMBL" id="JACBZH010000001">
    <property type="protein sequence ID" value="NYH93618.1"/>
    <property type="molecule type" value="Genomic_DNA"/>
</dbReference>
<dbReference type="Proteomes" id="UP000579605">
    <property type="component" value="Unassembled WGS sequence"/>
</dbReference>
<dbReference type="NCBIfam" id="TIGR03619">
    <property type="entry name" value="F420_Rv2161c"/>
    <property type="match status" value="1"/>
</dbReference>
<name>A0A852ZNZ3_9ACTN</name>
<dbReference type="SUPFAM" id="SSF51679">
    <property type="entry name" value="Bacterial luciferase-like"/>
    <property type="match status" value="1"/>
</dbReference>
<keyword evidence="3" id="KW-0560">Oxidoreductase</keyword>
<protein>
    <submittedName>
        <fullName evidence="6">Putative F420-dependent oxidoreductase</fullName>
    </submittedName>
</protein>
<proteinExistence type="predicted"/>
<organism evidence="6 7">
    <name type="scientific">Actinopolymorpha rutila</name>
    <dbReference type="NCBI Taxonomy" id="446787"/>
    <lineage>
        <taxon>Bacteria</taxon>
        <taxon>Bacillati</taxon>
        <taxon>Actinomycetota</taxon>
        <taxon>Actinomycetes</taxon>
        <taxon>Propionibacteriales</taxon>
        <taxon>Actinopolymorphaceae</taxon>
        <taxon>Actinopolymorpha</taxon>
    </lineage>
</organism>
<dbReference type="GO" id="GO:0046306">
    <property type="term" value="P:alkanesulfonate catabolic process"/>
    <property type="evidence" value="ECO:0007669"/>
    <property type="project" value="TreeGrafter"/>
</dbReference>
<dbReference type="InterPro" id="IPR019921">
    <property type="entry name" value="Lucif-like_OxRdtase_Rv2161c"/>
</dbReference>
<sequence length="306" mass="33326">MHFAISIPQYSPDGSFDPGAFRAYLARAEELGFDSAWTQEQVLGTMPHLAPMETMTYAAACTDRLRLGCSVLVSSLHSPVHLAKSLSTLDQLSRGRIEVGLGIGGRQRAVAAFGVDPDTLTRRFTEGLEVMKACWTQPRVTFDGRFWQLDDAAMEPKPFQKPHPPVWFGGSHPNALRRAVRLADAFMGAGSTTTEQFAGQVQILRAALAEAGRDQKDLPIAKRVYIAVDDDLERGRARIGAALDQLYGYFGLSGLTALAVYGPPEECVRGLRAVADAGAEMILLNPMYDDAEQMERLATEVIPALS</sequence>
<gene>
    <name evidence="6" type="ORF">F4554_006256</name>
</gene>
<keyword evidence="2" id="KW-0288">FMN</keyword>
<dbReference type="InterPro" id="IPR050172">
    <property type="entry name" value="SsuD_RutA_monooxygenase"/>
</dbReference>